<evidence type="ECO:0000313" key="2">
    <source>
        <dbReference type="EnsemblMetazoa" id="XP_038050806.1"/>
    </source>
</evidence>
<accession>A0A913ZIC2</accession>
<dbReference type="Proteomes" id="UP000887568">
    <property type="component" value="Unplaced"/>
</dbReference>
<evidence type="ECO:0000313" key="3">
    <source>
        <dbReference type="Proteomes" id="UP000887568"/>
    </source>
</evidence>
<organism evidence="2 3">
    <name type="scientific">Patiria miniata</name>
    <name type="common">Bat star</name>
    <name type="synonym">Asterina miniata</name>
    <dbReference type="NCBI Taxonomy" id="46514"/>
    <lineage>
        <taxon>Eukaryota</taxon>
        <taxon>Metazoa</taxon>
        <taxon>Echinodermata</taxon>
        <taxon>Eleutherozoa</taxon>
        <taxon>Asterozoa</taxon>
        <taxon>Asteroidea</taxon>
        <taxon>Valvatacea</taxon>
        <taxon>Valvatida</taxon>
        <taxon>Asterinidae</taxon>
        <taxon>Patiria</taxon>
    </lineage>
</organism>
<proteinExistence type="predicted"/>
<feature type="compositionally biased region" description="Basic and acidic residues" evidence="1">
    <location>
        <begin position="169"/>
        <end position="185"/>
    </location>
</feature>
<dbReference type="AlphaFoldDB" id="A0A913ZIC2"/>
<protein>
    <submittedName>
        <fullName evidence="2">Uncharacterized protein</fullName>
    </submittedName>
</protein>
<keyword evidence="3" id="KW-1185">Reference proteome</keyword>
<name>A0A913ZIC2_PATMI</name>
<dbReference type="EnsemblMetazoa" id="XM_038194878.1">
    <property type="protein sequence ID" value="XP_038050806.1"/>
    <property type="gene ID" value="LOC119723958"/>
</dbReference>
<dbReference type="GeneID" id="119723958"/>
<sequence>MAGALYQDRRCIDPDLRMEPVGWNGIAALESVWPCCINKVHQTISYTKMVKFTKAESPLRRCRLQDGDPFPSLSVFCLQYVCHSPPESWSIRHLSPSPISISSSQIVPRLVPPRGRRLSMTAGQCANQLIHSDVIVLDAVSSEQMRQRPLCSGTRASVPVNWVDSEKRCKQSDKQSENSRDKEYEQSMAKQSKGIKQCLERYMSSMASVPVNSLAGDYEQSVVIPVGHLKNLNCGTRAKVCELRRRRIHKLTRKRVCNQRAMKWLSSLLKKKPCARGNTGKVVCDGSGKGSRKKQFRRHAPVMMWSIRAL</sequence>
<evidence type="ECO:0000256" key="1">
    <source>
        <dbReference type="SAM" id="MobiDB-lite"/>
    </source>
</evidence>
<dbReference type="RefSeq" id="XP_038050806.1">
    <property type="nucleotide sequence ID" value="XM_038194878.1"/>
</dbReference>
<feature type="region of interest" description="Disordered" evidence="1">
    <location>
        <begin position="169"/>
        <end position="188"/>
    </location>
</feature>
<reference evidence="2" key="1">
    <citation type="submission" date="2022-11" db="UniProtKB">
        <authorList>
            <consortium name="EnsemblMetazoa"/>
        </authorList>
    </citation>
    <scope>IDENTIFICATION</scope>
</reference>